<evidence type="ECO:0000256" key="4">
    <source>
        <dbReference type="ARBA" id="ARBA00022723"/>
    </source>
</evidence>
<evidence type="ECO:0000256" key="5">
    <source>
        <dbReference type="ARBA" id="ARBA00022842"/>
    </source>
</evidence>
<comment type="cofactor">
    <cofactor evidence="1">
        <name>Mg(2+)</name>
        <dbReference type="ChEBI" id="CHEBI:18420"/>
    </cofactor>
</comment>
<feature type="transmembrane region" description="Helical" evidence="7">
    <location>
        <begin position="261"/>
        <end position="280"/>
    </location>
</feature>
<dbReference type="InterPro" id="IPR008949">
    <property type="entry name" value="Isoprenoid_synthase_dom_sf"/>
</dbReference>
<dbReference type="Gene3D" id="1.10.600.10">
    <property type="entry name" value="Farnesyl Diphosphate Synthase"/>
    <property type="match status" value="1"/>
</dbReference>
<dbReference type="Pfam" id="PF00348">
    <property type="entry name" value="polyprenyl_synt"/>
    <property type="match status" value="1"/>
</dbReference>
<keyword evidence="7" id="KW-0472">Membrane</keyword>
<protein>
    <submittedName>
        <fullName evidence="8">Putative polyprenyl synthetase</fullName>
    </submittedName>
</protein>
<keyword evidence="7" id="KW-1133">Transmembrane helix</keyword>
<keyword evidence="5" id="KW-0460">Magnesium</keyword>
<dbReference type="InterPro" id="IPR033749">
    <property type="entry name" value="Polyprenyl_synt_CS"/>
</dbReference>
<dbReference type="SFLD" id="SFLDS00005">
    <property type="entry name" value="Isoprenoid_Synthase_Type_I"/>
    <property type="match status" value="1"/>
</dbReference>
<dbReference type="GO" id="GO:0008299">
    <property type="term" value="P:isoprenoid biosynthetic process"/>
    <property type="evidence" value="ECO:0007669"/>
    <property type="project" value="InterPro"/>
</dbReference>
<dbReference type="AlphaFoldDB" id="C7LK40"/>
<proteinExistence type="inferred from homology"/>
<dbReference type="HOGENOM" id="CLU_014015_2_0_10"/>
<keyword evidence="3 6" id="KW-0808">Transferase</keyword>
<dbReference type="SUPFAM" id="SSF48576">
    <property type="entry name" value="Terpenoid synthases"/>
    <property type="match status" value="1"/>
</dbReference>
<dbReference type="STRING" id="595499.SMDSEM_078"/>
<dbReference type="PANTHER" id="PTHR12001">
    <property type="entry name" value="GERANYLGERANYL PYROPHOSPHATE SYNTHASE"/>
    <property type="match status" value="1"/>
</dbReference>
<dbReference type="InterPro" id="IPR000092">
    <property type="entry name" value="Polyprenyl_synt"/>
</dbReference>
<evidence type="ECO:0000256" key="7">
    <source>
        <dbReference type="SAM" id="Phobius"/>
    </source>
</evidence>
<dbReference type="KEGG" id="sms:SMDSEM_078"/>
<accession>C7LK40</accession>
<evidence type="ECO:0000256" key="2">
    <source>
        <dbReference type="ARBA" id="ARBA00006706"/>
    </source>
</evidence>
<keyword evidence="7" id="KW-0812">Transmembrane</keyword>
<dbReference type="PROSITE" id="PS00444">
    <property type="entry name" value="POLYPRENYL_SYNTHASE_2"/>
    <property type="match status" value="1"/>
</dbReference>
<organism evidence="8 9">
    <name type="scientific">Karelsulcia muelleri (strain SMDSEM)</name>
    <name type="common">Sulcia muelleri</name>
    <dbReference type="NCBI Taxonomy" id="595499"/>
    <lineage>
        <taxon>Bacteria</taxon>
        <taxon>Pseudomonadati</taxon>
        <taxon>Bacteroidota</taxon>
        <taxon>Flavobacteriia</taxon>
        <taxon>Flavobacteriales</taxon>
        <taxon>Candidatus Karelsulcia</taxon>
    </lineage>
</organism>
<dbReference type="GO" id="GO:0004659">
    <property type="term" value="F:prenyltransferase activity"/>
    <property type="evidence" value="ECO:0007669"/>
    <property type="project" value="InterPro"/>
</dbReference>
<dbReference type="EMBL" id="CP001605">
    <property type="protein sequence ID" value="ACU52802.1"/>
    <property type="molecule type" value="Genomic_DNA"/>
</dbReference>
<dbReference type="GO" id="GO:0046872">
    <property type="term" value="F:metal ion binding"/>
    <property type="evidence" value="ECO:0007669"/>
    <property type="project" value="UniProtKB-KW"/>
</dbReference>
<comment type="similarity">
    <text evidence="2 6">Belongs to the FPP/GGPP synthase family.</text>
</comment>
<evidence type="ECO:0000313" key="9">
    <source>
        <dbReference type="Proteomes" id="UP000008074"/>
    </source>
</evidence>
<dbReference type="PANTHER" id="PTHR12001:SF69">
    <property type="entry name" value="ALL TRANS-POLYPRENYL-DIPHOSPHATE SYNTHASE PDSS1"/>
    <property type="match status" value="1"/>
</dbReference>
<name>C7LK40_KARMS</name>
<gene>
    <name evidence="8" type="primary">ispB</name>
    <name evidence="8" type="ordered locus">SMDSEM_078</name>
</gene>
<dbReference type="Proteomes" id="UP000008074">
    <property type="component" value="Chromosome"/>
</dbReference>
<dbReference type="PROSITE" id="PS00723">
    <property type="entry name" value="POLYPRENYL_SYNTHASE_1"/>
    <property type="match status" value="1"/>
</dbReference>
<reference evidence="8 9" key="1">
    <citation type="journal article" date="2009" name="Proc. Natl. Acad. Sci. U.S.A.">
        <title>Convergent evolution of metabolic roles in bacterial co-symbionts of insects.</title>
        <authorList>
            <person name="McCutcheon J.P."/>
            <person name="McDonald B.R."/>
            <person name="Moran N.A."/>
        </authorList>
    </citation>
    <scope>NUCLEOTIDE SEQUENCE [LARGE SCALE GENOMIC DNA]</scope>
    <source>
        <strain evidence="8 9">SMDSEM</strain>
    </source>
</reference>
<dbReference type="CDD" id="cd00685">
    <property type="entry name" value="Trans_IPPS_HT"/>
    <property type="match status" value="1"/>
</dbReference>
<sequence length="317" mass="37607">MKKKFLLKKELKIFEKQFLFFLKSKILFLKKIKNYFFLKKGKYVRPLLIFLITKMLGTISKKTYKLASIIELIHTASIIHDDVIDNSSFRRGFLTINSLWNNKIAVIFGDYIFSKSLNLALNHNSNHYNNLFSNLILKMSEGELYQIDFIKNHKFSEKNYKKIIFNKTALLISTCCEQSGKLLQKKHTLFFLKKIGILIGLSFQIKDDLLDYNNFNQQNLFLKLNETKITLPFIYSFNKASFKEKKWILNLSNNKKNFFCFYKKLINFIFFLGGIEFSIYKMKLFTNKALIQLNNFPNNSANKSLKTLIFFFINRKF</sequence>
<evidence type="ECO:0000256" key="3">
    <source>
        <dbReference type="ARBA" id="ARBA00022679"/>
    </source>
</evidence>
<evidence type="ECO:0000313" key="8">
    <source>
        <dbReference type="EMBL" id="ACU52802.1"/>
    </source>
</evidence>
<keyword evidence="4" id="KW-0479">Metal-binding</keyword>
<evidence type="ECO:0000256" key="1">
    <source>
        <dbReference type="ARBA" id="ARBA00001946"/>
    </source>
</evidence>
<evidence type="ECO:0000256" key="6">
    <source>
        <dbReference type="RuleBase" id="RU004466"/>
    </source>
</evidence>